<dbReference type="AlphaFoldDB" id="A0A4Z1I9T7"/>
<gene>
    <name evidence="1" type="ORF">BCON_0056g00400</name>
</gene>
<accession>A0A4Z1I9T7</accession>
<organism evidence="1 2">
    <name type="scientific">Botryotinia convoluta</name>
    <dbReference type="NCBI Taxonomy" id="54673"/>
    <lineage>
        <taxon>Eukaryota</taxon>
        <taxon>Fungi</taxon>
        <taxon>Dikarya</taxon>
        <taxon>Ascomycota</taxon>
        <taxon>Pezizomycotina</taxon>
        <taxon>Leotiomycetes</taxon>
        <taxon>Helotiales</taxon>
        <taxon>Sclerotiniaceae</taxon>
        <taxon>Botryotinia</taxon>
    </lineage>
</organism>
<evidence type="ECO:0000313" key="1">
    <source>
        <dbReference type="EMBL" id="TGO58348.1"/>
    </source>
</evidence>
<proteinExistence type="predicted"/>
<keyword evidence="2" id="KW-1185">Reference proteome</keyword>
<dbReference type="EMBL" id="PQXN01000056">
    <property type="protein sequence ID" value="TGO58348.1"/>
    <property type="molecule type" value="Genomic_DNA"/>
</dbReference>
<dbReference type="Proteomes" id="UP000297527">
    <property type="component" value="Unassembled WGS sequence"/>
</dbReference>
<sequence>MLENRCAHSQRHARTHERELIAVLPLSASGRSGNKLSGWFLLPVDGNFPNFLSEFGGGS</sequence>
<reference evidence="1 2" key="1">
    <citation type="submission" date="2017-12" db="EMBL/GenBank/DDBJ databases">
        <title>Comparative genomics of Botrytis spp.</title>
        <authorList>
            <person name="Valero-Jimenez C.A."/>
            <person name="Tapia P."/>
            <person name="Veloso J."/>
            <person name="Silva-Moreno E."/>
            <person name="Staats M."/>
            <person name="Valdes J.H."/>
            <person name="Van Kan J.A.L."/>
        </authorList>
    </citation>
    <scope>NUCLEOTIDE SEQUENCE [LARGE SCALE GENOMIC DNA]</scope>
    <source>
        <strain evidence="1 2">MUCL11595</strain>
    </source>
</reference>
<name>A0A4Z1I9T7_9HELO</name>
<protein>
    <submittedName>
        <fullName evidence="1">Uncharacterized protein</fullName>
    </submittedName>
</protein>
<evidence type="ECO:0000313" key="2">
    <source>
        <dbReference type="Proteomes" id="UP000297527"/>
    </source>
</evidence>
<comment type="caution">
    <text evidence="1">The sequence shown here is derived from an EMBL/GenBank/DDBJ whole genome shotgun (WGS) entry which is preliminary data.</text>
</comment>